<dbReference type="SUPFAM" id="SSF52047">
    <property type="entry name" value="RNI-like"/>
    <property type="match status" value="1"/>
</dbReference>
<gene>
    <name evidence="2" type="ORF">ODALV1_LOCUS24939</name>
</gene>
<comment type="caution">
    <text evidence="2">The sequence shown here is derived from an EMBL/GenBank/DDBJ whole genome shotgun (WGS) entry which is preliminary data.</text>
</comment>
<dbReference type="InterPro" id="IPR032675">
    <property type="entry name" value="LRR_dom_sf"/>
</dbReference>
<dbReference type="Pfam" id="PF00646">
    <property type="entry name" value="F-box"/>
    <property type="match status" value="1"/>
</dbReference>
<reference evidence="2 3" key="1">
    <citation type="submission" date="2024-08" db="EMBL/GenBank/DDBJ databases">
        <authorList>
            <person name="Cucini C."/>
            <person name="Frati F."/>
        </authorList>
    </citation>
    <scope>NUCLEOTIDE SEQUENCE [LARGE SCALE GENOMIC DNA]</scope>
</reference>
<accession>A0ABP1RQE4</accession>
<name>A0ABP1RQE4_9HEXA</name>
<organism evidence="2 3">
    <name type="scientific">Orchesella dallaii</name>
    <dbReference type="NCBI Taxonomy" id="48710"/>
    <lineage>
        <taxon>Eukaryota</taxon>
        <taxon>Metazoa</taxon>
        <taxon>Ecdysozoa</taxon>
        <taxon>Arthropoda</taxon>
        <taxon>Hexapoda</taxon>
        <taxon>Collembola</taxon>
        <taxon>Entomobryomorpha</taxon>
        <taxon>Entomobryoidea</taxon>
        <taxon>Orchesellidae</taxon>
        <taxon>Orchesellinae</taxon>
        <taxon>Orchesella</taxon>
    </lineage>
</organism>
<protein>
    <recommendedName>
        <fullName evidence="1">F-box domain-containing protein</fullName>
    </recommendedName>
</protein>
<dbReference type="InterPro" id="IPR001810">
    <property type="entry name" value="F-box_dom"/>
</dbReference>
<evidence type="ECO:0000313" key="3">
    <source>
        <dbReference type="Proteomes" id="UP001642540"/>
    </source>
</evidence>
<keyword evidence="3" id="KW-1185">Reference proteome</keyword>
<dbReference type="Proteomes" id="UP001642540">
    <property type="component" value="Unassembled WGS sequence"/>
</dbReference>
<dbReference type="Gene3D" id="3.80.10.10">
    <property type="entry name" value="Ribonuclease Inhibitor"/>
    <property type="match status" value="1"/>
</dbReference>
<sequence length="515" mass="58958">MSSTSTKVATDLQAKEEGPVGPVAILATNKLGSDEMEELGYHHFPAENISEVWLNIYEKLGHQDKLTFSRTCAEWHDWVASKRTIQFFFQAASLAFGNLPGKEILQCRTLCRAWTEELGLLYQFLPVVPVPSNYYVPISASGSKSKEFSDKPTFRTSLRSIDKMKKFMADMEGHRGNPIPWGMLDLVRDVPDEEGQLTLIEKCRLSREYWTAAGMLLSKFGKYVRCVEFSFHEGDPGLPCIEFVDCFRNCLVSCPNVIELIIADTSGGGWDDEIEEYIRLNPLPQLKSLESLEIYGVEYDFADLILDYCCVPANIKRIYLDEHRIPQAVYCFSNLEILEVQQEELLYEDLILNLERFKGLEKVPPLRILEVEFSSELEEDEVPNLLEILTVLEPFANTFTGLNVRSSLSPVAFEGISGIRINLPKLQRLVLQDYQGSLDLLVGLKSLTYLIIHNVKKTQGDPVGLAPFYGFEERIYESNIWKMVPSLKIIRIEQKTYRRQIYDQMWGEREPDARK</sequence>
<feature type="domain" description="F-box" evidence="1">
    <location>
        <begin position="51"/>
        <end position="83"/>
    </location>
</feature>
<evidence type="ECO:0000313" key="2">
    <source>
        <dbReference type="EMBL" id="CAL8133163.1"/>
    </source>
</evidence>
<dbReference type="EMBL" id="CAXLJM020000096">
    <property type="protein sequence ID" value="CAL8133163.1"/>
    <property type="molecule type" value="Genomic_DNA"/>
</dbReference>
<evidence type="ECO:0000259" key="1">
    <source>
        <dbReference type="Pfam" id="PF00646"/>
    </source>
</evidence>
<proteinExistence type="predicted"/>